<evidence type="ECO:0000313" key="12">
    <source>
        <dbReference type="EMBL" id="KAL2628765.1"/>
    </source>
</evidence>
<dbReference type="InterPro" id="IPR026846">
    <property type="entry name" value="Nse2(Mms21)"/>
</dbReference>
<keyword evidence="7" id="KW-0833">Ubl conjugation pathway</keyword>
<dbReference type="PANTHER" id="PTHR21330">
    <property type="entry name" value="E3 SUMO-PROTEIN LIGASE NSE2"/>
    <property type="match status" value="1"/>
</dbReference>
<reference evidence="12 13" key="1">
    <citation type="submission" date="2024-09" db="EMBL/GenBank/DDBJ databases">
        <title>Chromosome-scale assembly of Riccia fluitans.</title>
        <authorList>
            <person name="Paukszto L."/>
            <person name="Sawicki J."/>
            <person name="Karawczyk K."/>
            <person name="Piernik-Szablinska J."/>
            <person name="Szczecinska M."/>
            <person name="Mazdziarz M."/>
        </authorList>
    </citation>
    <scope>NUCLEOTIDE SEQUENCE [LARGE SCALE GENOMIC DNA]</scope>
    <source>
        <strain evidence="12">Rf_01</strain>
        <tissue evidence="12">Aerial parts of the thallus</tissue>
    </source>
</reference>
<dbReference type="Proteomes" id="UP001605036">
    <property type="component" value="Unassembled WGS sequence"/>
</dbReference>
<evidence type="ECO:0000256" key="1">
    <source>
        <dbReference type="ARBA" id="ARBA00004123"/>
    </source>
</evidence>
<comment type="caution">
    <text evidence="12">The sequence shown here is derived from an EMBL/GenBank/DDBJ whole genome shotgun (WGS) entry which is preliminary data.</text>
</comment>
<evidence type="ECO:0000313" key="13">
    <source>
        <dbReference type="Proteomes" id="UP001605036"/>
    </source>
</evidence>
<comment type="similarity">
    <text evidence="3">Belongs to the NSE2 family.</text>
</comment>
<keyword evidence="9" id="KW-0539">Nucleus</keyword>
<organism evidence="12 13">
    <name type="scientific">Riccia fluitans</name>
    <dbReference type="NCBI Taxonomy" id="41844"/>
    <lineage>
        <taxon>Eukaryota</taxon>
        <taxon>Viridiplantae</taxon>
        <taxon>Streptophyta</taxon>
        <taxon>Embryophyta</taxon>
        <taxon>Marchantiophyta</taxon>
        <taxon>Marchantiopsida</taxon>
        <taxon>Marchantiidae</taxon>
        <taxon>Marchantiales</taxon>
        <taxon>Ricciaceae</taxon>
        <taxon>Riccia</taxon>
    </lineage>
</organism>
<name>A0ABD1YE14_9MARC</name>
<keyword evidence="4" id="KW-0808">Transferase</keyword>
<feature type="compositionally biased region" description="Basic and acidic residues" evidence="10">
    <location>
        <begin position="61"/>
        <end position="73"/>
    </location>
</feature>
<keyword evidence="13" id="KW-1185">Reference proteome</keyword>
<evidence type="ECO:0000256" key="8">
    <source>
        <dbReference type="ARBA" id="ARBA00022833"/>
    </source>
</evidence>
<evidence type="ECO:0000256" key="6">
    <source>
        <dbReference type="ARBA" id="ARBA00022771"/>
    </source>
</evidence>
<feature type="region of interest" description="Disordered" evidence="10">
    <location>
        <begin position="45"/>
        <end position="90"/>
    </location>
</feature>
<evidence type="ECO:0000256" key="4">
    <source>
        <dbReference type="ARBA" id="ARBA00022679"/>
    </source>
</evidence>
<evidence type="ECO:0000256" key="5">
    <source>
        <dbReference type="ARBA" id="ARBA00022723"/>
    </source>
</evidence>
<protein>
    <recommendedName>
        <fullName evidence="11">SP-RING-type domain-containing protein</fullName>
    </recommendedName>
</protein>
<evidence type="ECO:0000256" key="7">
    <source>
        <dbReference type="ARBA" id="ARBA00022786"/>
    </source>
</evidence>
<dbReference type="InterPro" id="IPR004181">
    <property type="entry name" value="Znf_MIZ"/>
</dbReference>
<dbReference type="GO" id="GO:0005634">
    <property type="term" value="C:nucleus"/>
    <property type="evidence" value="ECO:0007669"/>
    <property type="project" value="UniProtKB-SubCell"/>
</dbReference>
<comment type="subcellular location">
    <subcellularLocation>
        <location evidence="1">Nucleus</location>
    </subcellularLocation>
</comment>
<evidence type="ECO:0000256" key="9">
    <source>
        <dbReference type="ARBA" id="ARBA00023242"/>
    </source>
</evidence>
<keyword evidence="5" id="KW-0479">Metal-binding</keyword>
<sequence>MAVKEEFESPISERLKSEKCESGEIFTWSTPLKFTIPKVEKDRWIDADENQSGTNLKASSPKREKDRSIDTEKNQWSTPLKSSSPKGEKGRWIDAVKAPVKAKRKLVSDVTEEEQCGFNLLQTPKSVLNCTDHTLRCCPDFESLFHAANGNNRAVCVERNGRGLDCSLPIVDGGQSLRSDSANSLNSNEKIGEVVGESKCRNRVDFSGGELAVDLEDMDDDTCITGSKYGIINTRCPLSGKLVTELGDPVQSVKCQHVYGKEFAEVYLKQAKGISRCAVAGCCEVLTESDFTSATSLTDSIRELGEKSSANRLKLLMECIHLDDD</sequence>
<accession>A0ABD1YE14</accession>
<dbReference type="GO" id="GO:0008270">
    <property type="term" value="F:zinc ion binding"/>
    <property type="evidence" value="ECO:0007669"/>
    <property type="project" value="UniProtKB-KW"/>
</dbReference>
<dbReference type="Gene3D" id="3.30.40.10">
    <property type="entry name" value="Zinc/RING finger domain, C3HC4 (zinc finger)"/>
    <property type="match status" value="1"/>
</dbReference>
<keyword evidence="8" id="KW-0862">Zinc</keyword>
<dbReference type="GO" id="GO:0016740">
    <property type="term" value="F:transferase activity"/>
    <property type="evidence" value="ECO:0007669"/>
    <property type="project" value="UniProtKB-KW"/>
</dbReference>
<feature type="compositionally biased region" description="Polar residues" evidence="10">
    <location>
        <begin position="74"/>
        <end position="85"/>
    </location>
</feature>
<dbReference type="GO" id="GO:0016925">
    <property type="term" value="P:protein sumoylation"/>
    <property type="evidence" value="ECO:0007669"/>
    <property type="project" value="UniProtKB-ARBA"/>
</dbReference>
<feature type="domain" description="SP-RING-type" evidence="11">
    <location>
        <begin position="230"/>
        <end position="282"/>
    </location>
</feature>
<evidence type="ECO:0000256" key="2">
    <source>
        <dbReference type="ARBA" id="ARBA00004718"/>
    </source>
</evidence>
<dbReference type="AlphaFoldDB" id="A0ABD1YE14"/>
<proteinExistence type="inferred from homology"/>
<keyword evidence="6" id="KW-0863">Zinc-finger</keyword>
<dbReference type="InterPro" id="IPR013083">
    <property type="entry name" value="Znf_RING/FYVE/PHD"/>
</dbReference>
<comment type="pathway">
    <text evidence="2">Protein modification; protein sumoylation.</text>
</comment>
<dbReference type="PANTHER" id="PTHR21330:SF1">
    <property type="entry name" value="E3 SUMO-PROTEIN LIGASE NSE2"/>
    <property type="match status" value="1"/>
</dbReference>
<dbReference type="Pfam" id="PF11789">
    <property type="entry name" value="zf-Nse"/>
    <property type="match status" value="1"/>
</dbReference>
<evidence type="ECO:0000259" key="11">
    <source>
        <dbReference type="Pfam" id="PF11789"/>
    </source>
</evidence>
<dbReference type="EMBL" id="JBHFFA010000004">
    <property type="protein sequence ID" value="KAL2628765.1"/>
    <property type="molecule type" value="Genomic_DNA"/>
</dbReference>
<gene>
    <name evidence="12" type="ORF">R1flu_013451</name>
</gene>
<evidence type="ECO:0000256" key="10">
    <source>
        <dbReference type="SAM" id="MobiDB-lite"/>
    </source>
</evidence>
<evidence type="ECO:0000256" key="3">
    <source>
        <dbReference type="ARBA" id="ARBA00008212"/>
    </source>
</evidence>